<feature type="transmembrane region" description="Helical" evidence="1">
    <location>
        <begin position="162"/>
        <end position="186"/>
    </location>
</feature>
<keyword evidence="1" id="KW-1133">Transmembrane helix</keyword>
<dbReference type="RefSeq" id="WP_184845659.1">
    <property type="nucleotide sequence ID" value="NZ_JACHMN010000003.1"/>
</dbReference>
<keyword evidence="1" id="KW-0812">Transmembrane</keyword>
<feature type="transmembrane region" description="Helical" evidence="1">
    <location>
        <begin position="53"/>
        <end position="70"/>
    </location>
</feature>
<comment type="caution">
    <text evidence="2">The sequence shown here is derived from an EMBL/GenBank/DDBJ whole genome shotgun (WGS) entry which is preliminary data.</text>
</comment>
<accession>A0A841C201</accession>
<sequence>MNPWDAFWVGIAPEHAPALIVAVLLPGLWWLYRALSGPAPQSTQPPVPLNDRYVIGLLVFTAAIHVGLPLGHRDNAWLTAGFVISGIAFAWLAVRVRHGRSWKTMTSLLAVGTLIAYLIVTTAGGEEPDQVGIVTALDELMLIGFALTPARRPDRRKRFARVMGATGTITAVLLVGTVTWIGAFAAHAATDVGTALPDGAGVTVGSAAAPPAHGHEHDHAARAQAGVVMRPLGEDHHATPSQVRAATELATATKAAVARFADLQAALDAGYEADAAMTGTDVHLENKAFADDGHVLDPQRPEALVFAIEGGRAVLLGAVFRMPDAGTPGPTPGGPITRWHSHNICFTLLPPGIGVVSPFGGCPALAVTTTIAEMMHIWTADNPGGPYVEGLDAGWIRSYLAEHGKPWHASA</sequence>
<protein>
    <submittedName>
        <fullName evidence="2">Uncharacterized protein</fullName>
    </submittedName>
</protein>
<keyword evidence="1" id="KW-0472">Membrane</keyword>
<evidence type="ECO:0000313" key="2">
    <source>
        <dbReference type="EMBL" id="MBB5873955.1"/>
    </source>
</evidence>
<dbReference type="EMBL" id="JACHMN010000003">
    <property type="protein sequence ID" value="MBB5873955.1"/>
    <property type="molecule type" value="Genomic_DNA"/>
</dbReference>
<evidence type="ECO:0000313" key="3">
    <source>
        <dbReference type="Proteomes" id="UP000587527"/>
    </source>
</evidence>
<reference evidence="2 3" key="1">
    <citation type="submission" date="2020-08" db="EMBL/GenBank/DDBJ databases">
        <title>Sequencing the genomes of 1000 actinobacteria strains.</title>
        <authorList>
            <person name="Klenk H.-P."/>
        </authorList>
    </citation>
    <scope>NUCLEOTIDE SEQUENCE [LARGE SCALE GENOMIC DNA]</scope>
    <source>
        <strain evidence="2 3">DSM 45362</strain>
    </source>
</reference>
<dbReference type="Proteomes" id="UP000587527">
    <property type="component" value="Unassembled WGS sequence"/>
</dbReference>
<dbReference type="AlphaFoldDB" id="A0A841C201"/>
<keyword evidence="3" id="KW-1185">Reference proteome</keyword>
<proteinExistence type="predicted"/>
<feature type="transmembrane region" description="Helical" evidence="1">
    <location>
        <begin position="106"/>
        <end position="125"/>
    </location>
</feature>
<evidence type="ECO:0000256" key="1">
    <source>
        <dbReference type="SAM" id="Phobius"/>
    </source>
</evidence>
<name>A0A841C201_9ACTN</name>
<feature type="transmembrane region" description="Helical" evidence="1">
    <location>
        <begin position="76"/>
        <end position="94"/>
    </location>
</feature>
<feature type="transmembrane region" description="Helical" evidence="1">
    <location>
        <begin position="6"/>
        <end position="32"/>
    </location>
</feature>
<feature type="transmembrane region" description="Helical" evidence="1">
    <location>
        <begin position="131"/>
        <end position="150"/>
    </location>
</feature>
<organism evidence="2 3">
    <name type="scientific">Allocatelliglobosispora scoriae</name>
    <dbReference type="NCBI Taxonomy" id="643052"/>
    <lineage>
        <taxon>Bacteria</taxon>
        <taxon>Bacillati</taxon>
        <taxon>Actinomycetota</taxon>
        <taxon>Actinomycetes</taxon>
        <taxon>Micromonosporales</taxon>
        <taxon>Micromonosporaceae</taxon>
        <taxon>Allocatelliglobosispora</taxon>
    </lineage>
</organism>
<gene>
    <name evidence="2" type="ORF">F4553_007389</name>
</gene>